<dbReference type="InterPro" id="IPR036866">
    <property type="entry name" value="RibonucZ/Hydroxyglut_hydro"/>
</dbReference>
<dbReference type="Proteomes" id="UP001595616">
    <property type="component" value="Unassembled WGS sequence"/>
</dbReference>
<comment type="caution">
    <text evidence="2">The sequence shown here is derived from an EMBL/GenBank/DDBJ whole genome shotgun (WGS) entry which is preliminary data.</text>
</comment>
<feature type="domain" description="Metallo-beta-lactamase" evidence="1">
    <location>
        <begin position="74"/>
        <end position="269"/>
    </location>
</feature>
<accession>A0ABV7Z0V1</accession>
<proteinExistence type="predicted"/>
<dbReference type="EMBL" id="JBHRYQ010000001">
    <property type="protein sequence ID" value="MFC3812048.1"/>
    <property type="molecule type" value="Genomic_DNA"/>
</dbReference>
<keyword evidence="3" id="KW-1185">Reference proteome</keyword>
<organism evidence="2 3">
    <name type="scientific">Lacihabitans lacunae</name>
    <dbReference type="NCBI Taxonomy" id="1028214"/>
    <lineage>
        <taxon>Bacteria</taxon>
        <taxon>Pseudomonadati</taxon>
        <taxon>Bacteroidota</taxon>
        <taxon>Cytophagia</taxon>
        <taxon>Cytophagales</taxon>
        <taxon>Leadbetterellaceae</taxon>
        <taxon>Lacihabitans</taxon>
    </lineage>
</organism>
<reference evidence="3" key="1">
    <citation type="journal article" date="2019" name="Int. J. Syst. Evol. Microbiol.">
        <title>The Global Catalogue of Microorganisms (GCM) 10K type strain sequencing project: providing services to taxonomists for standard genome sequencing and annotation.</title>
        <authorList>
            <consortium name="The Broad Institute Genomics Platform"/>
            <consortium name="The Broad Institute Genome Sequencing Center for Infectious Disease"/>
            <person name="Wu L."/>
            <person name="Ma J."/>
        </authorList>
    </citation>
    <scope>NUCLEOTIDE SEQUENCE [LARGE SCALE GENOMIC DNA]</scope>
    <source>
        <strain evidence="3">CECT 7956</strain>
    </source>
</reference>
<dbReference type="RefSeq" id="WP_379838909.1">
    <property type="nucleotide sequence ID" value="NZ_JBHRYQ010000001.1"/>
</dbReference>
<evidence type="ECO:0000313" key="2">
    <source>
        <dbReference type="EMBL" id="MFC3812048.1"/>
    </source>
</evidence>
<dbReference type="InterPro" id="IPR001279">
    <property type="entry name" value="Metallo-B-lactamas"/>
</dbReference>
<dbReference type="SUPFAM" id="SSF56281">
    <property type="entry name" value="Metallo-hydrolase/oxidoreductase"/>
    <property type="match status" value="1"/>
</dbReference>
<sequence length="302" mass="34221">MRNILFCFLLSTFYPSEILAQRSYVEVLGIAQDAGYPQAGCPKKCCEALHYDPSLRQNVASIALVNETKSSYWIFDATPDFTTQNNLLYHSIKSSTLGGIFLTHAHIGHYTGLVYLGREAMSTSKLRVFVRPKMKLFLENNGPWSQLVTLGNIELKDTQKPVQLNSNLKVESFLVPHRDEFSETVGYKISSSSKSLIYIPDIDKWSKWEKNLADLVKENDYLLLDGTFFKDGEINRPMSEVPHPFVSETMEVLNNLTAGQKSRVYFIHFNHTNPLLSKDSAEYTAVIKAGFNVSYQGLKLEL</sequence>
<evidence type="ECO:0000259" key="1">
    <source>
        <dbReference type="Pfam" id="PF12706"/>
    </source>
</evidence>
<dbReference type="PANTHER" id="PTHR42663">
    <property type="entry name" value="HYDROLASE C777.06C-RELATED-RELATED"/>
    <property type="match status" value="1"/>
</dbReference>
<gene>
    <name evidence="2" type="ORF">ACFOOI_15415</name>
</gene>
<name>A0ABV7Z0V1_9BACT</name>
<dbReference type="PANTHER" id="PTHR42663:SF6">
    <property type="entry name" value="HYDROLASE C777.06C-RELATED"/>
    <property type="match status" value="1"/>
</dbReference>
<protein>
    <submittedName>
        <fullName evidence="2">MBL fold metallo-hydrolase</fullName>
    </submittedName>
</protein>
<dbReference type="Pfam" id="PF12706">
    <property type="entry name" value="Lactamase_B_2"/>
    <property type="match status" value="1"/>
</dbReference>
<evidence type="ECO:0000313" key="3">
    <source>
        <dbReference type="Proteomes" id="UP001595616"/>
    </source>
</evidence>
<dbReference type="Gene3D" id="3.60.15.10">
    <property type="entry name" value="Ribonuclease Z/Hydroxyacylglutathione hydrolase-like"/>
    <property type="match status" value="1"/>
</dbReference>